<keyword evidence="1" id="KW-1003">Cell membrane</keyword>
<keyword evidence="2 6" id="KW-0132">Cell division</keyword>
<organism evidence="6 7">
    <name type="scientific">Candidatus Kaiserbacteria bacterium RIFOXYD1_FULL_47_14</name>
    <dbReference type="NCBI Taxonomy" id="1798533"/>
    <lineage>
        <taxon>Bacteria</taxon>
        <taxon>Candidatus Kaiseribacteriota</taxon>
    </lineage>
</organism>
<evidence type="ECO:0000313" key="6">
    <source>
        <dbReference type="EMBL" id="OGG93982.1"/>
    </source>
</evidence>
<accession>A0A1F6G795</accession>
<dbReference type="GO" id="GO:0032153">
    <property type="term" value="C:cell division site"/>
    <property type="evidence" value="ECO:0007669"/>
    <property type="project" value="TreeGrafter"/>
</dbReference>
<sequence length="369" mass="39577">MVVVEELTDKRSGARQLHIIGTGLAESKGLRHGYIVNKEEVSICIAKAKQQAEASARLPIRSGFLAIGGISLDEAHATGSAIISRADQEITALDIEKAGKAAREAAAPGFLNRHVLHSIPLEYRVDNTKVLGDPLGMKGVRLEVDYLFVTCLAQHEDALAKAVEDTNIEIIDQMASPLAGSYVLLEGDQKMKGCVLANIGSETVSIVVYDEGIPVSVKVFPMGSGHITDDIALGFRISLEEAERVKLGRLSGQMYPRKKVDDIIASRLATMFALIDKHLKSLNRRGPLPAGIIISGGGAGIGSISDIAKGSLKLPARLAEFRISIDTKIRDATWAVAYGLALWGLTGDTIAPKKSIAATFVKFFRQFLP</sequence>
<evidence type="ECO:0000256" key="4">
    <source>
        <dbReference type="ARBA" id="ARBA00023306"/>
    </source>
</evidence>
<evidence type="ECO:0000259" key="5">
    <source>
        <dbReference type="SMART" id="SM00842"/>
    </source>
</evidence>
<dbReference type="GO" id="GO:0009898">
    <property type="term" value="C:cytoplasmic side of plasma membrane"/>
    <property type="evidence" value="ECO:0007669"/>
    <property type="project" value="TreeGrafter"/>
</dbReference>
<evidence type="ECO:0000313" key="7">
    <source>
        <dbReference type="Proteomes" id="UP000176867"/>
    </source>
</evidence>
<comment type="caution">
    <text evidence="6">The sequence shown here is derived from an EMBL/GenBank/DDBJ whole genome shotgun (WGS) entry which is preliminary data.</text>
</comment>
<dbReference type="Proteomes" id="UP000176867">
    <property type="component" value="Unassembled WGS sequence"/>
</dbReference>
<dbReference type="GO" id="GO:0051301">
    <property type="term" value="P:cell division"/>
    <property type="evidence" value="ECO:0007669"/>
    <property type="project" value="UniProtKB-KW"/>
</dbReference>
<dbReference type="InterPro" id="IPR043129">
    <property type="entry name" value="ATPase_NBD"/>
</dbReference>
<dbReference type="PANTHER" id="PTHR32432:SF4">
    <property type="entry name" value="CELL DIVISION PROTEIN FTSA"/>
    <property type="match status" value="1"/>
</dbReference>
<dbReference type="NCBIfam" id="TIGR01174">
    <property type="entry name" value="ftsA"/>
    <property type="match status" value="1"/>
</dbReference>
<dbReference type="Pfam" id="PF14450">
    <property type="entry name" value="FtsA"/>
    <property type="match status" value="1"/>
</dbReference>
<dbReference type="Pfam" id="PF02491">
    <property type="entry name" value="SHS2_FTSA"/>
    <property type="match status" value="1"/>
</dbReference>
<dbReference type="STRING" id="1798533.A2609_02470"/>
<evidence type="ECO:0000256" key="1">
    <source>
        <dbReference type="ARBA" id="ARBA00022475"/>
    </source>
</evidence>
<dbReference type="AlphaFoldDB" id="A0A1F6G795"/>
<dbReference type="InterPro" id="IPR020823">
    <property type="entry name" value="Cell_div_FtsA"/>
</dbReference>
<dbReference type="SMART" id="SM00842">
    <property type="entry name" value="FtsA"/>
    <property type="match status" value="1"/>
</dbReference>
<dbReference type="InterPro" id="IPR050696">
    <property type="entry name" value="FtsA/MreB"/>
</dbReference>
<keyword evidence="3" id="KW-0472">Membrane</keyword>
<dbReference type="PANTHER" id="PTHR32432">
    <property type="entry name" value="CELL DIVISION PROTEIN FTSA-RELATED"/>
    <property type="match status" value="1"/>
</dbReference>
<protein>
    <submittedName>
        <fullName evidence="6">Cell division protein FtsA</fullName>
    </submittedName>
</protein>
<evidence type="ECO:0000256" key="3">
    <source>
        <dbReference type="ARBA" id="ARBA00023136"/>
    </source>
</evidence>
<feature type="domain" description="SHS2" evidence="5">
    <location>
        <begin position="1"/>
        <end position="184"/>
    </location>
</feature>
<proteinExistence type="predicted"/>
<dbReference type="Gene3D" id="3.30.1490.110">
    <property type="match status" value="1"/>
</dbReference>
<dbReference type="InterPro" id="IPR003494">
    <property type="entry name" value="SHS2_FtsA"/>
</dbReference>
<gene>
    <name evidence="6" type="ORF">A2609_02470</name>
</gene>
<dbReference type="Gene3D" id="3.30.420.40">
    <property type="match status" value="2"/>
</dbReference>
<evidence type="ECO:0000256" key="2">
    <source>
        <dbReference type="ARBA" id="ARBA00022618"/>
    </source>
</evidence>
<keyword evidence="4" id="KW-0131">Cell cycle</keyword>
<reference evidence="6 7" key="1">
    <citation type="journal article" date="2016" name="Nat. Commun.">
        <title>Thousands of microbial genomes shed light on interconnected biogeochemical processes in an aquifer system.</title>
        <authorList>
            <person name="Anantharaman K."/>
            <person name="Brown C.T."/>
            <person name="Hug L.A."/>
            <person name="Sharon I."/>
            <person name="Castelle C.J."/>
            <person name="Probst A.J."/>
            <person name="Thomas B.C."/>
            <person name="Singh A."/>
            <person name="Wilkins M.J."/>
            <person name="Karaoz U."/>
            <person name="Brodie E.L."/>
            <person name="Williams K.H."/>
            <person name="Hubbard S.S."/>
            <person name="Banfield J.F."/>
        </authorList>
    </citation>
    <scope>NUCLEOTIDE SEQUENCE [LARGE SCALE GENOMIC DNA]</scope>
</reference>
<name>A0A1F6G795_9BACT</name>
<dbReference type="PIRSF" id="PIRSF003101">
    <property type="entry name" value="FtsA"/>
    <property type="match status" value="1"/>
</dbReference>
<dbReference type="EMBL" id="MFMU01000003">
    <property type="protein sequence ID" value="OGG93982.1"/>
    <property type="molecule type" value="Genomic_DNA"/>
</dbReference>
<dbReference type="SUPFAM" id="SSF53067">
    <property type="entry name" value="Actin-like ATPase domain"/>
    <property type="match status" value="2"/>
</dbReference>